<keyword evidence="10" id="KW-1185">Reference proteome</keyword>
<feature type="domain" description="STAS" evidence="8">
    <location>
        <begin position="358"/>
        <end position="424"/>
    </location>
</feature>
<comment type="caution">
    <text evidence="9">The sequence shown here is derived from an EMBL/GenBank/DDBJ whole genome shotgun (WGS) entry which is preliminary data.</text>
</comment>
<dbReference type="InterPro" id="IPR015868">
    <property type="entry name" value="Glutaminase"/>
</dbReference>
<dbReference type="InterPro" id="IPR000595">
    <property type="entry name" value="cNMP-bd_dom"/>
</dbReference>
<feature type="binding site" evidence="6">
    <location>
        <position position="272"/>
    </location>
    <ligand>
        <name>substrate</name>
    </ligand>
</feature>
<dbReference type="AlphaFoldDB" id="A0A9X3DZ36"/>
<dbReference type="InterPro" id="IPR018488">
    <property type="entry name" value="cNMP-bd_CS"/>
</dbReference>
<accession>A0A9X3DZ36</accession>
<organism evidence="9 10">
    <name type="scientific">Kaistia nematophila</name>
    <dbReference type="NCBI Taxonomy" id="2994654"/>
    <lineage>
        <taxon>Bacteria</taxon>
        <taxon>Pseudomonadati</taxon>
        <taxon>Pseudomonadota</taxon>
        <taxon>Alphaproteobacteria</taxon>
        <taxon>Hyphomicrobiales</taxon>
        <taxon>Kaistiaceae</taxon>
        <taxon>Kaistia</taxon>
    </lineage>
</organism>
<feature type="binding site" evidence="6">
    <location>
        <position position="127"/>
    </location>
    <ligand>
        <name>substrate</name>
    </ligand>
</feature>
<dbReference type="PROSITE" id="PS00889">
    <property type="entry name" value="CNMP_BINDING_2"/>
    <property type="match status" value="1"/>
</dbReference>
<gene>
    <name evidence="6 9" type="primary">glsA</name>
    <name evidence="9" type="ORF">OSH07_03610</name>
</gene>
<dbReference type="Proteomes" id="UP001144805">
    <property type="component" value="Unassembled WGS sequence"/>
</dbReference>
<dbReference type="Pfam" id="PF04960">
    <property type="entry name" value="Glutaminase"/>
    <property type="match status" value="1"/>
</dbReference>
<dbReference type="InterPro" id="IPR014710">
    <property type="entry name" value="RmlC-like_jellyroll"/>
</dbReference>
<keyword evidence="4 6" id="KW-0378">Hydrolase</keyword>
<feature type="binding site" evidence="6">
    <location>
        <position position="171"/>
    </location>
    <ligand>
        <name>substrate</name>
    </ligand>
</feature>
<evidence type="ECO:0000256" key="3">
    <source>
        <dbReference type="ARBA" id="ARBA00012918"/>
    </source>
</evidence>
<evidence type="ECO:0000256" key="1">
    <source>
        <dbReference type="ARBA" id="ARBA00011076"/>
    </source>
</evidence>
<dbReference type="CDD" id="cd07042">
    <property type="entry name" value="STAS_SulP_like_sulfate_transporter"/>
    <property type="match status" value="1"/>
</dbReference>
<dbReference type="NCBIfam" id="TIGR03814">
    <property type="entry name" value="Gln_ase"/>
    <property type="match status" value="1"/>
</dbReference>
<feature type="binding site" evidence="6">
    <location>
        <position position="178"/>
    </location>
    <ligand>
        <name>substrate</name>
    </ligand>
</feature>
<proteinExistence type="inferred from homology"/>
<dbReference type="PROSITE" id="PS00888">
    <property type="entry name" value="CNMP_BINDING_1"/>
    <property type="match status" value="1"/>
</dbReference>
<dbReference type="Pfam" id="PF01740">
    <property type="entry name" value="STAS"/>
    <property type="match status" value="1"/>
</dbReference>
<evidence type="ECO:0000256" key="2">
    <source>
        <dbReference type="ARBA" id="ARBA00011881"/>
    </source>
</evidence>
<dbReference type="GO" id="GO:0004359">
    <property type="term" value="F:glutaminase activity"/>
    <property type="evidence" value="ECO:0007669"/>
    <property type="project" value="UniProtKB-UniRule"/>
</dbReference>
<dbReference type="PANTHER" id="PTHR12544">
    <property type="entry name" value="GLUTAMINASE"/>
    <property type="match status" value="1"/>
</dbReference>
<protein>
    <recommendedName>
        <fullName evidence="3 6">Glutaminase</fullName>
        <ecNumber evidence="3 6">3.5.1.2</ecNumber>
    </recommendedName>
</protein>
<name>A0A9X3DZ36_9HYPH</name>
<dbReference type="InterPro" id="IPR018490">
    <property type="entry name" value="cNMP-bd_dom_sf"/>
</dbReference>
<dbReference type="EC" id="3.5.1.2" evidence="3 6"/>
<evidence type="ECO:0000256" key="6">
    <source>
        <dbReference type="HAMAP-Rule" id="MF_00313"/>
    </source>
</evidence>
<dbReference type="SMART" id="SM00100">
    <property type="entry name" value="cNMP"/>
    <property type="match status" value="1"/>
</dbReference>
<dbReference type="InterPro" id="IPR002645">
    <property type="entry name" value="STAS_dom"/>
</dbReference>
<evidence type="ECO:0000259" key="7">
    <source>
        <dbReference type="PROSITE" id="PS50042"/>
    </source>
</evidence>
<evidence type="ECO:0000313" key="9">
    <source>
        <dbReference type="EMBL" id="MCX5568274.1"/>
    </source>
</evidence>
<feature type="domain" description="Cyclic nucleotide-binding" evidence="7">
    <location>
        <begin position="482"/>
        <end position="605"/>
    </location>
</feature>
<feature type="binding site" evidence="6">
    <location>
        <position position="77"/>
    </location>
    <ligand>
        <name>substrate</name>
    </ligand>
</feature>
<feature type="binding site" evidence="6">
    <location>
        <position position="254"/>
    </location>
    <ligand>
        <name>substrate</name>
    </ligand>
</feature>
<dbReference type="Gene3D" id="3.30.750.24">
    <property type="entry name" value="STAS domain"/>
    <property type="match status" value="1"/>
</dbReference>
<evidence type="ECO:0000259" key="8">
    <source>
        <dbReference type="PROSITE" id="PS50801"/>
    </source>
</evidence>
<comment type="subunit">
    <text evidence="2 6">Homotetramer.</text>
</comment>
<evidence type="ECO:0000256" key="4">
    <source>
        <dbReference type="ARBA" id="ARBA00022801"/>
    </source>
</evidence>
<sequence length="622" mass="68250">MLRTFVSGEGEIPSSGLVSDYLAELHFRISHLSGGAVASYIPELAKADPKLCGIAIATIDGKTYSAGDADVEFTIQSVSKPFVYGYALERHGREAILQRVGVEPTGEAFNSIVLDEVHNRPFNPMVNAGAIAIAETIKGATPAERAQNMLTLFSRLAGRRLSIDEQVYRSELETGHRNRAIAYMMLNSGMIRRAPEDILDVYFRQCAVRVTARDLAVMAATLANDGVNPLSGERVIATEYVSDILTVMNTCGMYNYAGQWSYDVGIPAKSGVAGSILAVIPGQLGIAVFSPPIDQHGNSVRGVAACKEIAQDFRLNIFRSHVSTSTVIRRELYGDIIHSKRARNPLERRLLSETGRRICIIEVQGPLFFGSAERLIRRIGDVQSTTSHVILDFRRVPSADEAASQLLARLAGAFNETGRKLLISHLAHQPALATLHEAMEQALPEQIFEHRDAALEWCENAVIAEAGIQFDATRFSLSELHIFKSLARDDLRLLEALARPMIFEAGDRIIRTGDPARLFFVIARGTVTVELADAVQATHQNLRIASMGPGLSFGEMALLDGGTRSADVVANERVVCYGFSVDAIHELGRTHPHVLTTIYANMMRDFSERLRRANDEIRALEQ</sequence>
<reference evidence="9" key="1">
    <citation type="submission" date="2022-11" db="EMBL/GenBank/DDBJ databases">
        <title>Biodiversity and phylogenetic relationships of bacteria.</title>
        <authorList>
            <person name="Machado R.A.R."/>
            <person name="Bhat A."/>
            <person name="Loulou A."/>
            <person name="Kallel S."/>
        </authorList>
    </citation>
    <scope>NUCLEOTIDE SEQUENCE</scope>
    <source>
        <strain evidence="9">K-TC2</strain>
    </source>
</reference>
<dbReference type="EMBL" id="JAPKNK010000001">
    <property type="protein sequence ID" value="MCX5568274.1"/>
    <property type="molecule type" value="Genomic_DNA"/>
</dbReference>
<feature type="binding site" evidence="6">
    <location>
        <position position="202"/>
    </location>
    <ligand>
        <name>substrate</name>
    </ligand>
</feature>
<dbReference type="Pfam" id="PF00027">
    <property type="entry name" value="cNMP_binding"/>
    <property type="match status" value="1"/>
</dbReference>
<dbReference type="CDD" id="cd00038">
    <property type="entry name" value="CAP_ED"/>
    <property type="match status" value="1"/>
</dbReference>
<comment type="similarity">
    <text evidence="1 6">Belongs to the glutaminase family.</text>
</comment>
<dbReference type="InterPro" id="IPR012338">
    <property type="entry name" value="Beta-lactam/transpept-like"/>
</dbReference>
<dbReference type="SUPFAM" id="SSF56601">
    <property type="entry name" value="beta-lactamase/transpeptidase-like"/>
    <property type="match status" value="1"/>
</dbReference>
<dbReference type="GO" id="GO:0006543">
    <property type="term" value="P:L-glutamine catabolic process"/>
    <property type="evidence" value="ECO:0007669"/>
    <property type="project" value="TreeGrafter"/>
</dbReference>
<dbReference type="Gene3D" id="3.40.710.10">
    <property type="entry name" value="DD-peptidase/beta-lactamase superfamily"/>
    <property type="match status" value="1"/>
</dbReference>
<dbReference type="RefSeq" id="WP_266337225.1">
    <property type="nucleotide sequence ID" value="NZ_JAPKNK010000001.1"/>
</dbReference>
<dbReference type="InterPro" id="IPR036513">
    <property type="entry name" value="STAS_dom_sf"/>
</dbReference>
<dbReference type="FunFam" id="3.40.710.10:FF:000005">
    <property type="entry name" value="Glutaminase"/>
    <property type="match status" value="1"/>
</dbReference>
<keyword evidence="6" id="KW-0007">Acetylation</keyword>
<dbReference type="HAMAP" id="MF_00313">
    <property type="entry name" value="Glutaminase"/>
    <property type="match status" value="1"/>
</dbReference>
<dbReference type="SUPFAM" id="SSF52091">
    <property type="entry name" value="SpoIIaa-like"/>
    <property type="match status" value="1"/>
</dbReference>
<dbReference type="SUPFAM" id="SSF51206">
    <property type="entry name" value="cAMP-binding domain-like"/>
    <property type="match status" value="1"/>
</dbReference>
<dbReference type="PANTHER" id="PTHR12544:SF29">
    <property type="entry name" value="GLUTAMINASE"/>
    <property type="match status" value="1"/>
</dbReference>
<dbReference type="PROSITE" id="PS50042">
    <property type="entry name" value="CNMP_BINDING_3"/>
    <property type="match status" value="1"/>
</dbReference>
<evidence type="ECO:0000313" key="10">
    <source>
        <dbReference type="Proteomes" id="UP001144805"/>
    </source>
</evidence>
<comment type="catalytic activity">
    <reaction evidence="5 6">
        <text>L-glutamine + H2O = L-glutamate + NH4(+)</text>
        <dbReference type="Rhea" id="RHEA:15889"/>
        <dbReference type="ChEBI" id="CHEBI:15377"/>
        <dbReference type="ChEBI" id="CHEBI:28938"/>
        <dbReference type="ChEBI" id="CHEBI:29985"/>
        <dbReference type="ChEBI" id="CHEBI:58359"/>
        <dbReference type="EC" id="3.5.1.2"/>
    </reaction>
</comment>
<dbReference type="Gene3D" id="2.60.120.10">
    <property type="entry name" value="Jelly Rolls"/>
    <property type="match status" value="1"/>
</dbReference>
<evidence type="ECO:0000256" key="5">
    <source>
        <dbReference type="ARBA" id="ARBA00049534"/>
    </source>
</evidence>
<dbReference type="PROSITE" id="PS50801">
    <property type="entry name" value="STAS"/>
    <property type="match status" value="1"/>
</dbReference>
<dbReference type="GO" id="GO:0006537">
    <property type="term" value="P:glutamate biosynthetic process"/>
    <property type="evidence" value="ECO:0007669"/>
    <property type="project" value="TreeGrafter"/>
</dbReference>